<dbReference type="GO" id="GO:0006879">
    <property type="term" value="P:intracellular iron ion homeostasis"/>
    <property type="evidence" value="ECO:0007669"/>
    <property type="project" value="TreeGrafter"/>
</dbReference>
<dbReference type="InterPro" id="IPR003593">
    <property type="entry name" value="AAA+_ATPase"/>
</dbReference>
<dbReference type="GO" id="GO:0005524">
    <property type="term" value="F:ATP binding"/>
    <property type="evidence" value="ECO:0007669"/>
    <property type="project" value="UniProtKB-KW"/>
</dbReference>
<dbReference type="CDD" id="cd03253">
    <property type="entry name" value="ABCC_ATM1_transporter"/>
    <property type="match status" value="1"/>
</dbReference>
<dbReference type="KEGG" id="azo:azo0453"/>
<reference evidence="12 13" key="1">
    <citation type="journal article" date="2006" name="Nat. Biotechnol.">
        <title>Complete genome of the mutualistic, N2-fixing grass endophyte Azoarcus sp. strain BH72.</title>
        <authorList>
            <person name="Krause A."/>
            <person name="Ramakumar A."/>
            <person name="Bartels D."/>
            <person name="Battistoni F."/>
            <person name="Bekel T."/>
            <person name="Boch J."/>
            <person name="Boehm M."/>
            <person name="Friedrich F."/>
            <person name="Hurek T."/>
            <person name="Krause L."/>
            <person name="Linke B."/>
            <person name="McHardy A.C."/>
            <person name="Sarkar A."/>
            <person name="Schneiker S."/>
            <person name="Syed A.A."/>
            <person name="Thauer R."/>
            <person name="Vorhoelter F.-J."/>
            <person name="Weidner S."/>
            <person name="Puehler A."/>
            <person name="Reinhold-Hurek B."/>
            <person name="Kaiser O."/>
            <person name="Goesmann A."/>
        </authorList>
    </citation>
    <scope>NUCLEOTIDE SEQUENCE [LARGE SCALE GENOMIC DNA]</scope>
    <source>
        <strain evidence="12 13">BH72</strain>
    </source>
</reference>
<dbReference type="InterPro" id="IPR039421">
    <property type="entry name" value="Type_1_exporter"/>
</dbReference>
<dbReference type="GO" id="GO:0016887">
    <property type="term" value="F:ATP hydrolysis activity"/>
    <property type="evidence" value="ECO:0007669"/>
    <property type="project" value="InterPro"/>
</dbReference>
<dbReference type="InterPro" id="IPR003439">
    <property type="entry name" value="ABC_transporter-like_ATP-bd"/>
</dbReference>
<dbReference type="Gene3D" id="3.40.50.300">
    <property type="entry name" value="P-loop containing nucleotide triphosphate hydrolases"/>
    <property type="match status" value="1"/>
</dbReference>
<keyword evidence="7 9" id="KW-1133">Transmembrane helix</keyword>
<evidence type="ECO:0000256" key="5">
    <source>
        <dbReference type="ARBA" id="ARBA00022741"/>
    </source>
</evidence>
<keyword evidence="4 9" id="KW-0812">Transmembrane</keyword>
<keyword evidence="8 9" id="KW-0472">Membrane</keyword>
<dbReference type="Proteomes" id="UP000002588">
    <property type="component" value="Chromosome"/>
</dbReference>
<dbReference type="GO" id="GO:0005886">
    <property type="term" value="C:plasma membrane"/>
    <property type="evidence" value="ECO:0007669"/>
    <property type="project" value="UniProtKB-SubCell"/>
</dbReference>
<dbReference type="PROSITE" id="PS00211">
    <property type="entry name" value="ABC_TRANSPORTER_1"/>
    <property type="match status" value="1"/>
</dbReference>
<feature type="transmembrane region" description="Helical" evidence="9">
    <location>
        <begin position="262"/>
        <end position="285"/>
    </location>
</feature>
<comment type="subcellular location">
    <subcellularLocation>
        <location evidence="1">Cell membrane</location>
        <topology evidence="1">Multi-pass membrane protein</topology>
    </subcellularLocation>
</comment>
<dbReference type="EMBL" id="AM406670">
    <property type="protein sequence ID" value="CAL93070.1"/>
    <property type="molecule type" value="Genomic_DNA"/>
</dbReference>
<feature type="transmembrane region" description="Helical" evidence="9">
    <location>
        <begin position="150"/>
        <end position="173"/>
    </location>
</feature>
<dbReference type="PROSITE" id="PS50893">
    <property type="entry name" value="ABC_TRANSPORTER_2"/>
    <property type="match status" value="1"/>
</dbReference>
<keyword evidence="13" id="KW-1185">Reference proteome</keyword>
<accession>A1K2L5</accession>
<dbReference type="HOGENOM" id="CLU_000604_84_1_4"/>
<evidence type="ECO:0000256" key="9">
    <source>
        <dbReference type="SAM" id="Phobius"/>
    </source>
</evidence>
<dbReference type="RefSeq" id="WP_011764188.1">
    <property type="nucleotide sequence ID" value="NC_008702.1"/>
</dbReference>
<keyword evidence="3" id="KW-1003">Cell membrane</keyword>
<organism evidence="12 13">
    <name type="scientific">Azoarcus sp. (strain BH72)</name>
    <dbReference type="NCBI Taxonomy" id="418699"/>
    <lineage>
        <taxon>Bacteria</taxon>
        <taxon>Pseudomonadati</taxon>
        <taxon>Pseudomonadota</taxon>
        <taxon>Betaproteobacteria</taxon>
        <taxon>Rhodocyclales</taxon>
        <taxon>Zoogloeaceae</taxon>
        <taxon>Azoarcus</taxon>
    </lineage>
</organism>
<feature type="transmembrane region" description="Helical" evidence="9">
    <location>
        <begin position="69"/>
        <end position="88"/>
    </location>
</feature>
<dbReference type="CDD" id="cd18582">
    <property type="entry name" value="ABC_6TM_ATM1_ABCB7"/>
    <property type="match status" value="1"/>
</dbReference>
<protein>
    <submittedName>
        <fullName evidence="12">Probable composite transport ATP-binding permase protein</fullName>
    </submittedName>
</protein>
<feature type="transmembrane region" description="Helical" evidence="9">
    <location>
        <begin position="36"/>
        <end position="57"/>
    </location>
</feature>
<dbReference type="SUPFAM" id="SSF52540">
    <property type="entry name" value="P-loop containing nucleoside triphosphate hydrolases"/>
    <property type="match status" value="1"/>
</dbReference>
<dbReference type="AlphaFoldDB" id="A1K2L5"/>
<dbReference type="GO" id="GO:0140359">
    <property type="term" value="F:ABC-type transporter activity"/>
    <property type="evidence" value="ECO:0007669"/>
    <property type="project" value="InterPro"/>
</dbReference>
<keyword evidence="2" id="KW-0813">Transport</keyword>
<evidence type="ECO:0000256" key="8">
    <source>
        <dbReference type="ARBA" id="ARBA00023136"/>
    </source>
</evidence>
<feature type="transmembrane region" description="Helical" evidence="9">
    <location>
        <begin position="297"/>
        <end position="318"/>
    </location>
</feature>
<feature type="domain" description="ABC transporter" evidence="10">
    <location>
        <begin position="357"/>
        <end position="591"/>
    </location>
</feature>
<dbReference type="InterPro" id="IPR017871">
    <property type="entry name" value="ABC_transporter-like_CS"/>
</dbReference>
<dbReference type="PANTHER" id="PTHR24221:SF402">
    <property type="entry name" value="IRON-SULFUR CLUSTERS TRANSPORTER ABCB7, MITOCHONDRIAL"/>
    <property type="match status" value="1"/>
</dbReference>
<evidence type="ECO:0000256" key="7">
    <source>
        <dbReference type="ARBA" id="ARBA00022989"/>
    </source>
</evidence>
<evidence type="ECO:0000256" key="4">
    <source>
        <dbReference type="ARBA" id="ARBA00022692"/>
    </source>
</evidence>
<feature type="domain" description="ABC transmembrane type-1" evidence="11">
    <location>
        <begin position="37"/>
        <end position="323"/>
    </location>
</feature>
<evidence type="ECO:0000313" key="12">
    <source>
        <dbReference type="EMBL" id="CAL93070.1"/>
    </source>
</evidence>
<evidence type="ECO:0000256" key="1">
    <source>
        <dbReference type="ARBA" id="ARBA00004651"/>
    </source>
</evidence>
<dbReference type="KEGG" id="aoa:dqs_0464"/>
<keyword evidence="6 12" id="KW-0067">ATP-binding</keyword>
<evidence type="ECO:0000259" key="10">
    <source>
        <dbReference type="PROSITE" id="PS50893"/>
    </source>
</evidence>
<evidence type="ECO:0000256" key="3">
    <source>
        <dbReference type="ARBA" id="ARBA00022475"/>
    </source>
</evidence>
<feature type="transmembrane region" description="Helical" evidence="9">
    <location>
        <begin position="179"/>
        <end position="198"/>
    </location>
</feature>
<dbReference type="STRING" id="62928.azo0453"/>
<dbReference type="InterPro" id="IPR027417">
    <property type="entry name" value="P-loop_NTPase"/>
</dbReference>
<dbReference type="PROSITE" id="PS50929">
    <property type="entry name" value="ABC_TM1F"/>
    <property type="match status" value="1"/>
</dbReference>
<dbReference type="Pfam" id="PF00664">
    <property type="entry name" value="ABC_membrane"/>
    <property type="match status" value="1"/>
</dbReference>
<dbReference type="PANTHER" id="PTHR24221">
    <property type="entry name" value="ATP-BINDING CASSETTE SUB-FAMILY B"/>
    <property type="match status" value="1"/>
</dbReference>
<dbReference type="Pfam" id="PF00005">
    <property type="entry name" value="ABC_tran"/>
    <property type="match status" value="1"/>
</dbReference>
<evidence type="ECO:0000313" key="13">
    <source>
        <dbReference type="Proteomes" id="UP000002588"/>
    </source>
</evidence>
<proteinExistence type="predicted"/>
<dbReference type="FunFam" id="3.40.50.300:FF:000186">
    <property type="entry name" value="ATP-binding cassette sub-family B member 7, mitochondrial"/>
    <property type="match status" value="1"/>
</dbReference>
<dbReference type="SUPFAM" id="SSF90123">
    <property type="entry name" value="ABC transporter transmembrane region"/>
    <property type="match status" value="1"/>
</dbReference>
<dbReference type="InterPro" id="IPR011527">
    <property type="entry name" value="ABC1_TM_dom"/>
</dbReference>
<dbReference type="SMART" id="SM00382">
    <property type="entry name" value="AAA"/>
    <property type="match status" value="1"/>
</dbReference>
<dbReference type="OrthoDB" id="8554730at2"/>
<dbReference type="eggNOG" id="COG5265">
    <property type="taxonomic scope" value="Bacteria"/>
</dbReference>
<keyword evidence="5" id="KW-0547">Nucleotide-binding</keyword>
<sequence length="603" mass="67084">MRRAPAPLPAPASGERHDWQTLKSLVPFIWAYKGRVIFALGCLLAAKGANVTVPIIFKHLVDALTITPQQALIVVPAALLLAYGVLRFSTSLFTELREIVFARVTQQAVREISLRVFRHLHALSLRFHLERQTGGLTRDIERGTRSIGSLISYTLYSILPTLVEIGLVVGILLVQYDAVFALITLGTLAFYIVFTVKVTNWRTALRRQANELDSAANARAIDSLLNFETVKYFNNEAFEARRYDEQLKQWTRAQVRNQYSLSALNIGQAAIIAVGVTAMMWAAASRVAAGSMTLGDIVLVNAFLIQLYIPLNFLGVIYRELRQALTDIERMFGLMHEHREIADRPDARVLPPGPASVRFERVGFAYDAKRPILFEVDFEIPAGRTVAVVGHSGSGKSTLARLLYRFYDVQSGAIRVNGHDVRDLTQDSLRAAIGIVPQDTVLFNDTLFYNIQYGRPDASRDEVEAAARAAQLEDFIRRLPDGYETRVGERGLKLSGGEKQRVAIARALLKNPAILIFDEATSALDSRTEKAIQAQIERAASGRTALVIAHRLSTVMDADEIIVLDQGRIAERGHHLDLLAQEGLYTQMWLLQQQEAERAEAAT</sequence>
<name>A1K2L5_AZOSB</name>
<dbReference type="Gene3D" id="1.20.1560.10">
    <property type="entry name" value="ABC transporter type 1, transmembrane domain"/>
    <property type="match status" value="1"/>
</dbReference>
<dbReference type="InterPro" id="IPR036640">
    <property type="entry name" value="ABC1_TM_sf"/>
</dbReference>
<evidence type="ECO:0000259" key="11">
    <source>
        <dbReference type="PROSITE" id="PS50929"/>
    </source>
</evidence>
<evidence type="ECO:0000256" key="6">
    <source>
        <dbReference type="ARBA" id="ARBA00022840"/>
    </source>
</evidence>
<gene>
    <name evidence="12" type="primary">atm1</name>
    <name evidence="12" type="ordered locus">azo0453</name>
</gene>
<evidence type="ECO:0000256" key="2">
    <source>
        <dbReference type="ARBA" id="ARBA00022448"/>
    </source>
</evidence>